<feature type="binding site" evidence="10">
    <location>
        <begin position="162"/>
        <end position="165"/>
    </location>
    <ligand>
        <name>substrate</name>
    </ligand>
</feature>
<dbReference type="AlphaFoldDB" id="A0A4R6P5X6"/>
<feature type="binding site" evidence="10">
    <location>
        <position position="78"/>
    </location>
    <ligand>
        <name>substrate</name>
    </ligand>
</feature>
<dbReference type="GO" id="GO:0046872">
    <property type="term" value="F:metal ion binding"/>
    <property type="evidence" value="ECO:0007669"/>
    <property type="project" value="UniProtKB-KW"/>
</dbReference>
<dbReference type="Pfam" id="PF01725">
    <property type="entry name" value="Ham1p_like"/>
    <property type="match status" value="1"/>
</dbReference>
<dbReference type="InterPro" id="IPR002637">
    <property type="entry name" value="RdgB/HAM1"/>
</dbReference>
<evidence type="ECO:0000256" key="5">
    <source>
        <dbReference type="ARBA" id="ARBA00022801"/>
    </source>
</evidence>
<dbReference type="EMBL" id="SNXI01000007">
    <property type="protein sequence ID" value="TDP33274.1"/>
    <property type="molecule type" value="Genomic_DNA"/>
</dbReference>
<dbReference type="GO" id="GO:0035870">
    <property type="term" value="F:dITP diphosphatase activity"/>
    <property type="evidence" value="ECO:0007669"/>
    <property type="project" value="UniProtKB-UniRule"/>
</dbReference>
<comment type="similarity">
    <text evidence="1 10 11">Belongs to the HAM1 NTPase family.</text>
</comment>
<dbReference type="EC" id="3.6.1.66" evidence="10"/>
<evidence type="ECO:0000256" key="11">
    <source>
        <dbReference type="RuleBase" id="RU003781"/>
    </source>
</evidence>
<accession>A0A4R6P5X6</accession>
<dbReference type="GO" id="GO:0017111">
    <property type="term" value="F:ribonucleoside triphosphate phosphatase activity"/>
    <property type="evidence" value="ECO:0007669"/>
    <property type="project" value="InterPro"/>
</dbReference>
<evidence type="ECO:0000256" key="4">
    <source>
        <dbReference type="ARBA" id="ARBA00022741"/>
    </source>
</evidence>
<keyword evidence="13" id="KW-1185">Reference proteome</keyword>
<comment type="function">
    <text evidence="10">Pyrophosphatase that catalyzes the hydrolysis of nucleoside triphosphates to their monophosphate derivatives, with a high preference for the non-canonical purine nucleotides XTP (xanthosine triphosphate), dITP (deoxyinosine triphosphate) and ITP. Seems to function as a house-cleaning enzyme that removes non-canonical purine nucleotides from the nucleotide pool, thus preventing their incorporation into DNA/RNA and avoiding chromosomal lesions.</text>
</comment>
<dbReference type="GO" id="GO:0000166">
    <property type="term" value="F:nucleotide binding"/>
    <property type="evidence" value="ECO:0007669"/>
    <property type="project" value="UniProtKB-KW"/>
</dbReference>
<dbReference type="CDD" id="cd00515">
    <property type="entry name" value="HAM1"/>
    <property type="match status" value="1"/>
</dbReference>
<proteinExistence type="inferred from homology"/>
<evidence type="ECO:0000256" key="8">
    <source>
        <dbReference type="ARBA" id="ARBA00051875"/>
    </source>
</evidence>
<evidence type="ECO:0000256" key="6">
    <source>
        <dbReference type="ARBA" id="ARBA00022842"/>
    </source>
</evidence>
<dbReference type="FunFam" id="3.90.950.10:FF:000001">
    <property type="entry name" value="dITP/XTP pyrophosphatase"/>
    <property type="match status" value="1"/>
</dbReference>
<evidence type="ECO:0000256" key="9">
    <source>
        <dbReference type="ARBA" id="ARBA00052017"/>
    </source>
</evidence>
<dbReference type="Gene3D" id="3.90.950.10">
    <property type="match status" value="1"/>
</dbReference>
<comment type="caution">
    <text evidence="12">The sequence shown here is derived from an EMBL/GenBank/DDBJ whole genome shotgun (WGS) entry which is preliminary data.</text>
</comment>
<dbReference type="Proteomes" id="UP000295531">
    <property type="component" value="Unassembled WGS sequence"/>
</dbReference>
<dbReference type="GO" id="GO:0009117">
    <property type="term" value="P:nucleotide metabolic process"/>
    <property type="evidence" value="ECO:0007669"/>
    <property type="project" value="UniProtKB-KW"/>
</dbReference>
<comment type="catalytic activity">
    <reaction evidence="8 10">
        <text>dITP + H2O = dIMP + diphosphate + H(+)</text>
        <dbReference type="Rhea" id="RHEA:28342"/>
        <dbReference type="ChEBI" id="CHEBI:15377"/>
        <dbReference type="ChEBI" id="CHEBI:15378"/>
        <dbReference type="ChEBI" id="CHEBI:33019"/>
        <dbReference type="ChEBI" id="CHEBI:61194"/>
        <dbReference type="ChEBI" id="CHEBI:61382"/>
        <dbReference type="EC" id="3.6.1.66"/>
    </reaction>
</comment>
<evidence type="ECO:0000256" key="2">
    <source>
        <dbReference type="ARBA" id="ARBA00011738"/>
    </source>
</evidence>
<dbReference type="GO" id="GO:0036222">
    <property type="term" value="F:XTP diphosphatase activity"/>
    <property type="evidence" value="ECO:0007669"/>
    <property type="project" value="UniProtKB-UniRule"/>
</dbReference>
<evidence type="ECO:0000256" key="1">
    <source>
        <dbReference type="ARBA" id="ARBA00008023"/>
    </source>
</evidence>
<dbReference type="NCBIfam" id="TIGR00042">
    <property type="entry name" value="RdgB/HAM1 family non-canonical purine NTP pyrophosphatase"/>
    <property type="match status" value="1"/>
</dbReference>
<comment type="catalytic activity">
    <reaction evidence="10">
        <text>ITP + H2O = IMP + diphosphate + H(+)</text>
        <dbReference type="Rhea" id="RHEA:29399"/>
        <dbReference type="ChEBI" id="CHEBI:15377"/>
        <dbReference type="ChEBI" id="CHEBI:15378"/>
        <dbReference type="ChEBI" id="CHEBI:33019"/>
        <dbReference type="ChEBI" id="CHEBI:58053"/>
        <dbReference type="ChEBI" id="CHEBI:61402"/>
        <dbReference type="EC" id="3.6.1.66"/>
    </reaction>
</comment>
<feature type="binding site" evidence="10">
    <location>
        <position position="185"/>
    </location>
    <ligand>
        <name>substrate</name>
    </ligand>
</feature>
<evidence type="ECO:0000256" key="3">
    <source>
        <dbReference type="ARBA" id="ARBA00022723"/>
    </source>
</evidence>
<keyword evidence="6 10" id="KW-0460">Magnesium</keyword>
<feature type="binding site" evidence="10">
    <location>
        <begin position="190"/>
        <end position="191"/>
    </location>
    <ligand>
        <name>substrate</name>
    </ligand>
</feature>
<dbReference type="GO" id="GO:0036220">
    <property type="term" value="F:ITP diphosphatase activity"/>
    <property type="evidence" value="ECO:0007669"/>
    <property type="project" value="UniProtKB-UniRule"/>
</dbReference>
<keyword evidence="4 10" id="KW-0547">Nucleotide-binding</keyword>
<dbReference type="OrthoDB" id="9807456at2"/>
<name>A0A4R6P5X6_9GAMM</name>
<evidence type="ECO:0000313" key="13">
    <source>
        <dbReference type="Proteomes" id="UP000295531"/>
    </source>
</evidence>
<keyword evidence="7 10" id="KW-0546">Nucleotide metabolism</keyword>
<dbReference type="GO" id="GO:0009146">
    <property type="term" value="P:purine nucleoside triphosphate catabolic process"/>
    <property type="evidence" value="ECO:0007669"/>
    <property type="project" value="UniProtKB-UniRule"/>
</dbReference>
<reference evidence="12 13" key="1">
    <citation type="submission" date="2019-03" db="EMBL/GenBank/DDBJ databases">
        <title>Freshwater and sediment microbial communities from various areas in North America, analyzing microbe dynamics in response to fracking.</title>
        <authorList>
            <person name="Lamendella R."/>
        </authorList>
    </citation>
    <scope>NUCLEOTIDE SEQUENCE [LARGE SCALE GENOMIC DNA]</scope>
    <source>
        <strain evidence="12 13">18_TX</strain>
    </source>
</reference>
<comment type="catalytic activity">
    <reaction evidence="9 10">
        <text>XTP + H2O = XMP + diphosphate + H(+)</text>
        <dbReference type="Rhea" id="RHEA:28610"/>
        <dbReference type="ChEBI" id="CHEBI:15377"/>
        <dbReference type="ChEBI" id="CHEBI:15378"/>
        <dbReference type="ChEBI" id="CHEBI:33019"/>
        <dbReference type="ChEBI" id="CHEBI:57464"/>
        <dbReference type="ChEBI" id="CHEBI:61314"/>
        <dbReference type="EC" id="3.6.1.66"/>
    </reaction>
</comment>
<feature type="active site" description="Proton acceptor" evidence="10">
    <location>
        <position position="77"/>
    </location>
</feature>
<organism evidence="12 13">
    <name type="scientific">Idiomarina aquatica</name>
    <dbReference type="NCBI Taxonomy" id="1327752"/>
    <lineage>
        <taxon>Bacteria</taxon>
        <taxon>Pseudomonadati</taxon>
        <taxon>Pseudomonadota</taxon>
        <taxon>Gammaproteobacteria</taxon>
        <taxon>Alteromonadales</taxon>
        <taxon>Idiomarinaceae</taxon>
        <taxon>Idiomarina</taxon>
    </lineage>
</organism>
<dbReference type="InterPro" id="IPR029001">
    <property type="entry name" value="ITPase-like_fam"/>
</dbReference>
<dbReference type="RefSeq" id="WP_133539594.1">
    <property type="nucleotide sequence ID" value="NZ_SNXI01000007.1"/>
</dbReference>
<dbReference type="SUPFAM" id="SSF52972">
    <property type="entry name" value="ITPase-like"/>
    <property type="match status" value="1"/>
</dbReference>
<dbReference type="HAMAP" id="MF_01405">
    <property type="entry name" value="Non_canon_purine_NTPase"/>
    <property type="match status" value="1"/>
</dbReference>
<comment type="cofactor">
    <cofactor evidence="10">
        <name>Mg(2+)</name>
        <dbReference type="ChEBI" id="CHEBI:18420"/>
    </cofactor>
    <text evidence="10">Binds 1 Mg(2+) ion per subunit.</text>
</comment>
<feature type="binding site" evidence="10">
    <location>
        <begin position="12"/>
        <end position="17"/>
    </location>
    <ligand>
        <name>substrate</name>
    </ligand>
</feature>
<feature type="binding site" evidence="10">
    <location>
        <position position="48"/>
    </location>
    <ligand>
        <name>Mg(2+)</name>
        <dbReference type="ChEBI" id="CHEBI:18420"/>
    </ligand>
</feature>
<keyword evidence="3 10" id="KW-0479">Metal-binding</keyword>
<dbReference type="PANTHER" id="PTHR11067">
    <property type="entry name" value="INOSINE TRIPHOSPHATE PYROPHOSPHATASE/HAM1 PROTEIN"/>
    <property type="match status" value="1"/>
</dbReference>
<protein>
    <recommendedName>
        <fullName evidence="10">dITP/XTP pyrophosphatase</fullName>
        <ecNumber evidence="10">3.6.1.66</ecNumber>
    </recommendedName>
    <alternativeName>
        <fullName evidence="10">Non-canonical purine NTP pyrophosphatase</fullName>
    </alternativeName>
    <alternativeName>
        <fullName evidence="10">Non-standard purine NTP pyrophosphatase</fullName>
    </alternativeName>
    <alternativeName>
        <fullName evidence="10">Nucleoside-triphosphate diphosphatase</fullName>
    </alternativeName>
    <alternativeName>
        <fullName evidence="10">Nucleoside-triphosphate pyrophosphatase</fullName>
        <shortName evidence="10">NTPase</shortName>
    </alternativeName>
</protein>
<gene>
    <name evidence="12" type="ORF">DEU29_10794</name>
</gene>
<evidence type="ECO:0000256" key="10">
    <source>
        <dbReference type="HAMAP-Rule" id="MF_01405"/>
    </source>
</evidence>
<dbReference type="PANTHER" id="PTHR11067:SF9">
    <property type="entry name" value="INOSINE TRIPHOSPHATE PYROPHOSPHATASE"/>
    <property type="match status" value="1"/>
</dbReference>
<sequence length="204" mass="22446">MQKTPNEVVLATGNAGKVNELQAMLREHPETANWQVHPQSQWQLSDADETGLAFVENAIIKARHACRHTGLPAIADDSGLAVDYLDGAPGVFSARYAGENCSDQDNIDKLLTALRDVPDKQRGATFHCVLVYLRHAADPTPLICHGQWSGRLLHEPRGDGGFGYDPIFWVDTEQCSAAELPRSRKQQLSHRGKALSQLLSQLTK</sequence>
<dbReference type="InterPro" id="IPR020922">
    <property type="entry name" value="dITP/XTP_pyrophosphatase"/>
</dbReference>
<keyword evidence="5 10" id="KW-0378">Hydrolase</keyword>
<evidence type="ECO:0000256" key="7">
    <source>
        <dbReference type="ARBA" id="ARBA00023080"/>
    </source>
</evidence>
<feature type="binding site" evidence="10">
    <location>
        <position position="77"/>
    </location>
    <ligand>
        <name>Mg(2+)</name>
        <dbReference type="ChEBI" id="CHEBI:18420"/>
    </ligand>
</feature>
<comment type="subunit">
    <text evidence="2 10">Homodimer.</text>
</comment>
<evidence type="ECO:0000313" key="12">
    <source>
        <dbReference type="EMBL" id="TDP33274.1"/>
    </source>
</evidence>
<dbReference type="GO" id="GO:0005829">
    <property type="term" value="C:cytosol"/>
    <property type="evidence" value="ECO:0007669"/>
    <property type="project" value="TreeGrafter"/>
</dbReference>